<feature type="compositionally biased region" description="Basic and acidic residues" evidence="1">
    <location>
        <begin position="54"/>
        <end position="70"/>
    </location>
</feature>
<sequence>SCHHRVLQHSPYSVLFGHEPKVGLASISLPASIYDNLITEEELEHELQLPKTDQNTHDQDQNVEQTHENETNDADQQMNDEPVNDDLIETSTVL</sequence>
<dbReference type="EMBL" id="CAJOBI010039770">
    <property type="protein sequence ID" value="CAF4318766.1"/>
    <property type="molecule type" value="Genomic_DNA"/>
</dbReference>
<dbReference type="Proteomes" id="UP000676336">
    <property type="component" value="Unassembled WGS sequence"/>
</dbReference>
<feature type="non-terminal residue" evidence="2">
    <location>
        <position position="1"/>
    </location>
</feature>
<comment type="caution">
    <text evidence="2">The sequence shown here is derived from an EMBL/GenBank/DDBJ whole genome shotgun (WGS) entry which is preliminary data.</text>
</comment>
<evidence type="ECO:0000313" key="3">
    <source>
        <dbReference type="Proteomes" id="UP000676336"/>
    </source>
</evidence>
<evidence type="ECO:0000313" key="2">
    <source>
        <dbReference type="EMBL" id="CAF4318766.1"/>
    </source>
</evidence>
<dbReference type="AlphaFoldDB" id="A0A8S2UJF1"/>
<proteinExistence type="predicted"/>
<protein>
    <submittedName>
        <fullName evidence="2">Uncharacterized protein</fullName>
    </submittedName>
</protein>
<reference evidence="2" key="1">
    <citation type="submission" date="2021-02" db="EMBL/GenBank/DDBJ databases">
        <authorList>
            <person name="Nowell W R."/>
        </authorList>
    </citation>
    <scope>NUCLEOTIDE SEQUENCE</scope>
</reference>
<gene>
    <name evidence="2" type="ORF">SMN809_LOCUS26860</name>
</gene>
<organism evidence="2 3">
    <name type="scientific">Rotaria magnacalcarata</name>
    <dbReference type="NCBI Taxonomy" id="392030"/>
    <lineage>
        <taxon>Eukaryota</taxon>
        <taxon>Metazoa</taxon>
        <taxon>Spiralia</taxon>
        <taxon>Gnathifera</taxon>
        <taxon>Rotifera</taxon>
        <taxon>Eurotatoria</taxon>
        <taxon>Bdelloidea</taxon>
        <taxon>Philodinida</taxon>
        <taxon>Philodinidae</taxon>
        <taxon>Rotaria</taxon>
    </lineage>
</organism>
<feature type="non-terminal residue" evidence="2">
    <location>
        <position position="94"/>
    </location>
</feature>
<accession>A0A8S2UJF1</accession>
<feature type="region of interest" description="Disordered" evidence="1">
    <location>
        <begin position="46"/>
        <end position="94"/>
    </location>
</feature>
<evidence type="ECO:0000256" key="1">
    <source>
        <dbReference type="SAM" id="MobiDB-lite"/>
    </source>
</evidence>
<name>A0A8S2UJF1_9BILA</name>